<feature type="signal peptide" evidence="14">
    <location>
        <begin position="1"/>
        <end position="23"/>
    </location>
</feature>
<keyword evidence="13" id="KW-1133">Transmembrane helix</keyword>
<name>A0ABU9XK50_9BACI</name>
<keyword evidence="7 12" id="KW-0378">Hydrolase</keyword>
<dbReference type="SMART" id="SM00642">
    <property type="entry name" value="Aamy"/>
    <property type="match status" value="1"/>
</dbReference>
<evidence type="ECO:0000256" key="9">
    <source>
        <dbReference type="ARBA" id="ARBA00023277"/>
    </source>
</evidence>
<keyword evidence="17" id="KW-1185">Reference proteome</keyword>
<reference evidence="16 17" key="1">
    <citation type="submission" date="2024-05" db="EMBL/GenBank/DDBJ databases">
        <authorList>
            <person name="Haq I."/>
            <person name="Ullah Z."/>
            <person name="Ahmad R."/>
            <person name="Li M."/>
            <person name="Tong Y."/>
        </authorList>
    </citation>
    <scope>NUCLEOTIDE SEQUENCE [LARGE SCALE GENOMIC DNA]</scope>
    <source>
        <strain evidence="16 17">16A2E</strain>
    </source>
</reference>
<dbReference type="InterPro" id="IPR006047">
    <property type="entry name" value="GH13_cat_dom"/>
</dbReference>
<feature type="transmembrane region" description="Helical" evidence="13">
    <location>
        <begin position="487"/>
        <end position="505"/>
    </location>
</feature>
<evidence type="ECO:0000256" key="1">
    <source>
        <dbReference type="ARBA" id="ARBA00000548"/>
    </source>
</evidence>
<keyword evidence="8" id="KW-0106">Calcium</keyword>
<keyword evidence="5" id="KW-0479">Metal-binding</keyword>
<dbReference type="Gene3D" id="2.60.40.1180">
    <property type="entry name" value="Golgi alpha-mannosidase II"/>
    <property type="match status" value="1"/>
</dbReference>
<dbReference type="PRINTS" id="PR00110">
    <property type="entry name" value="ALPHAAMYLASE"/>
</dbReference>
<keyword evidence="13" id="KW-0472">Membrane</keyword>
<evidence type="ECO:0000256" key="11">
    <source>
        <dbReference type="RuleBase" id="RU003615"/>
    </source>
</evidence>
<dbReference type="InterPro" id="IPR006046">
    <property type="entry name" value="Alpha_amylase"/>
</dbReference>
<accession>A0ABU9XK50</accession>
<evidence type="ECO:0000256" key="3">
    <source>
        <dbReference type="ARBA" id="ARBA00008061"/>
    </source>
</evidence>
<evidence type="ECO:0000259" key="15">
    <source>
        <dbReference type="SMART" id="SM00642"/>
    </source>
</evidence>
<feature type="domain" description="Glycosyl hydrolase family 13 catalytic" evidence="15">
    <location>
        <begin position="38"/>
        <end position="386"/>
    </location>
</feature>
<keyword evidence="9 12" id="KW-0119">Carbohydrate metabolism</keyword>
<evidence type="ECO:0000256" key="4">
    <source>
        <dbReference type="ARBA" id="ARBA00012595"/>
    </source>
</evidence>
<organism evidence="16 17">
    <name type="scientific">Ornithinibacillus xuwenensis</name>
    <dbReference type="NCBI Taxonomy" id="3144668"/>
    <lineage>
        <taxon>Bacteria</taxon>
        <taxon>Bacillati</taxon>
        <taxon>Bacillota</taxon>
        <taxon>Bacilli</taxon>
        <taxon>Bacillales</taxon>
        <taxon>Bacillaceae</taxon>
        <taxon>Ornithinibacillus</taxon>
    </lineage>
</organism>
<dbReference type="SUPFAM" id="SSF51011">
    <property type="entry name" value="Glycosyl hydrolase domain"/>
    <property type="match status" value="1"/>
</dbReference>
<dbReference type="EC" id="3.2.1.1" evidence="4 12"/>
<dbReference type="EMBL" id="JBDIML010000006">
    <property type="protein sequence ID" value="MEN2768645.1"/>
    <property type="molecule type" value="Genomic_DNA"/>
</dbReference>
<evidence type="ECO:0000256" key="10">
    <source>
        <dbReference type="ARBA" id="ARBA00023295"/>
    </source>
</evidence>
<evidence type="ECO:0000256" key="14">
    <source>
        <dbReference type="SAM" id="SignalP"/>
    </source>
</evidence>
<dbReference type="InterPro" id="IPR013780">
    <property type="entry name" value="Glyco_hydro_b"/>
</dbReference>
<protein>
    <recommendedName>
        <fullName evidence="4 12">Alpha-amylase</fullName>
        <ecNumber evidence="4 12">3.2.1.1</ecNumber>
    </recommendedName>
</protein>
<evidence type="ECO:0000313" key="17">
    <source>
        <dbReference type="Proteomes" id="UP001444625"/>
    </source>
</evidence>
<proteinExistence type="inferred from homology"/>
<dbReference type="PANTHER" id="PTHR10357:SF215">
    <property type="entry name" value="ALPHA-AMYLASE 1"/>
    <property type="match status" value="1"/>
</dbReference>
<keyword evidence="10 12" id="KW-0326">Glycosidase</keyword>
<dbReference type="Proteomes" id="UP001444625">
    <property type="component" value="Unassembled WGS sequence"/>
</dbReference>
<comment type="catalytic activity">
    <reaction evidence="1 12">
        <text>Endohydrolysis of (1-&gt;4)-alpha-D-glucosidic linkages in polysaccharides containing three or more (1-&gt;4)-alpha-linked D-glucose units.</text>
        <dbReference type="EC" id="3.2.1.1"/>
    </reaction>
</comment>
<evidence type="ECO:0000313" key="16">
    <source>
        <dbReference type="EMBL" id="MEN2768645.1"/>
    </source>
</evidence>
<dbReference type="SUPFAM" id="SSF51445">
    <property type="entry name" value="(Trans)glycosidases"/>
    <property type="match status" value="1"/>
</dbReference>
<dbReference type="PIRSF" id="PIRSF001024">
    <property type="entry name" value="Alph-amyl_fung"/>
    <property type="match status" value="1"/>
</dbReference>
<dbReference type="InterPro" id="IPR013777">
    <property type="entry name" value="A-amylase-like"/>
</dbReference>
<evidence type="ECO:0000256" key="8">
    <source>
        <dbReference type="ARBA" id="ARBA00022837"/>
    </source>
</evidence>
<keyword evidence="6 14" id="KW-0732">Signal</keyword>
<dbReference type="Pfam" id="PF00128">
    <property type="entry name" value="Alpha-amylase"/>
    <property type="match status" value="1"/>
</dbReference>
<dbReference type="RefSeq" id="WP_345826139.1">
    <property type="nucleotide sequence ID" value="NZ_JBDIML010000006.1"/>
</dbReference>
<dbReference type="GO" id="GO:0016787">
    <property type="term" value="F:hydrolase activity"/>
    <property type="evidence" value="ECO:0007669"/>
    <property type="project" value="UniProtKB-KW"/>
</dbReference>
<sequence>MRKKLTVFILVFLLCNHISVASAEENSNHTWEDEMIYFIMVDRFNNGDTSNDYEVDMNDPNAYHGGDFQGIMDKLDYIKEMGFTAIWLTPIVQNEPGGYHGYWTEDFYNVEEHFGTLEEFKQLVEEAHNRDIKVILDLVVNHTGYQHPWLNDPQKQDWFHEDEAILDWDNQENVETGRLAGLPDLAQENPEVRNYLLDMATWWIEETDIDGYRLDTVKHVPKDFWEDFSAEVKSVKEDFFLIGEVWHSDPTYVADYANAGIDSFVDYPFFNDATRIFSSADQRIGRYLHGVWERNSSLYENPYLLGNFIDNHDNKRFTRLAIENEEDPVTRLKLALTYMYTAPGIPIVYYGTEIAMDGGDDPDNRRMMDFKDHELVSYISKLGKLRQENPSLTKGDFQLLVDKVGTSVFLRTYENETTLIAFNNTTEEQKITLTEDMLPENSQLHAAFGEVTIKKGQDGYVLTLEKESTEIYSVSEAKVDSKVSNSWYYVVIGLCVLFIIGYFIYSFKRKRAK</sequence>
<feature type="chain" id="PRO_5045845959" description="Alpha-amylase" evidence="14">
    <location>
        <begin position="24"/>
        <end position="513"/>
    </location>
</feature>
<dbReference type="PANTHER" id="PTHR10357">
    <property type="entry name" value="ALPHA-AMYLASE FAMILY MEMBER"/>
    <property type="match status" value="1"/>
</dbReference>
<dbReference type="InterPro" id="IPR054174">
    <property type="entry name" value="Alpha-amylase-like_C"/>
</dbReference>
<dbReference type="CDD" id="cd11339">
    <property type="entry name" value="AmyAc_bac_CMD_like_2"/>
    <property type="match status" value="1"/>
</dbReference>
<comment type="similarity">
    <text evidence="3 11">Belongs to the glycosyl hydrolase 13 family.</text>
</comment>
<comment type="caution">
    <text evidence="16">The sequence shown here is derived from an EMBL/GenBank/DDBJ whole genome shotgun (WGS) entry which is preliminary data.</text>
</comment>
<gene>
    <name evidence="16" type="ORF">ABC228_15790</name>
</gene>
<dbReference type="Gene3D" id="3.20.20.80">
    <property type="entry name" value="Glycosidases"/>
    <property type="match status" value="1"/>
</dbReference>
<evidence type="ECO:0000256" key="7">
    <source>
        <dbReference type="ARBA" id="ARBA00022801"/>
    </source>
</evidence>
<evidence type="ECO:0000256" key="12">
    <source>
        <dbReference type="RuleBase" id="RU361134"/>
    </source>
</evidence>
<evidence type="ECO:0000256" key="5">
    <source>
        <dbReference type="ARBA" id="ARBA00022723"/>
    </source>
</evidence>
<evidence type="ECO:0000256" key="6">
    <source>
        <dbReference type="ARBA" id="ARBA00022729"/>
    </source>
</evidence>
<evidence type="ECO:0000256" key="2">
    <source>
        <dbReference type="ARBA" id="ARBA00001913"/>
    </source>
</evidence>
<evidence type="ECO:0000256" key="13">
    <source>
        <dbReference type="SAM" id="Phobius"/>
    </source>
</evidence>
<dbReference type="Pfam" id="PF22026">
    <property type="entry name" value="Alpha-amylase_C_2"/>
    <property type="match status" value="1"/>
</dbReference>
<dbReference type="InterPro" id="IPR017853">
    <property type="entry name" value="GH"/>
</dbReference>
<comment type="cofactor">
    <cofactor evidence="2">
        <name>Ca(2+)</name>
        <dbReference type="ChEBI" id="CHEBI:29108"/>
    </cofactor>
</comment>
<keyword evidence="13" id="KW-0812">Transmembrane</keyword>